<comment type="caution">
    <text evidence="2">The sequence shown here is derived from an EMBL/GenBank/DDBJ whole genome shotgun (WGS) entry which is preliminary data.</text>
</comment>
<feature type="chain" id="PRO_5020383029" description="Lipocalin-like protein" evidence="1">
    <location>
        <begin position="23"/>
        <end position="587"/>
    </location>
</feature>
<accession>A0A4R6TFL2</accession>
<evidence type="ECO:0000313" key="2">
    <source>
        <dbReference type="EMBL" id="TDQ29037.1"/>
    </source>
</evidence>
<name>A0A4R6TFL2_9FLAO</name>
<dbReference type="EMBL" id="SNYI01000003">
    <property type="protein sequence ID" value="TDQ29037.1"/>
    <property type="molecule type" value="Genomic_DNA"/>
</dbReference>
<organism evidence="2 3">
    <name type="scientific">Zeaxanthinibacter enoshimensis</name>
    <dbReference type="NCBI Taxonomy" id="392009"/>
    <lineage>
        <taxon>Bacteria</taxon>
        <taxon>Pseudomonadati</taxon>
        <taxon>Bacteroidota</taxon>
        <taxon>Flavobacteriia</taxon>
        <taxon>Flavobacteriales</taxon>
        <taxon>Flavobacteriaceae</taxon>
        <taxon>Zeaxanthinibacter</taxon>
    </lineage>
</organism>
<proteinExistence type="predicted"/>
<reference evidence="2 3" key="1">
    <citation type="submission" date="2019-03" db="EMBL/GenBank/DDBJ databases">
        <title>Genomic Encyclopedia of Archaeal and Bacterial Type Strains, Phase II (KMG-II): from individual species to whole genera.</title>
        <authorList>
            <person name="Goeker M."/>
        </authorList>
    </citation>
    <scope>NUCLEOTIDE SEQUENCE [LARGE SCALE GENOMIC DNA]</scope>
    <source>
        <strain evidence="2 3">DSM 18435</strain>
    </source>
</reference>
<sequence>MKNRIHFALYTFLLGMTLLFTACQSEFEELPEDNQQQTLEANSSTAVLIERTASNDGSFDNIVDQASCLAIQFPYEVNVNGEILIIESREDLQLIEDIFDASDIDNDFLELVFPITVTTGAYADITINSREGLRELAADCIENGEDDDIECIDFVYPLTLFTFDRTLQQTSRVTVENDRQLRFFFKELGEDQLASFSFPISLKLYDGTVVEVNSNEQLARLIEETKDACDEDDDNDYNDDDFTQERLNEYLVECPWLVHEMVRDQVNQTDQYFEYLMNFGEDGKVYVKDRIGNTLIGTWTTRVSDNNRVLLKLEFDVLVDFNLEWFVYEIGEGTIKLFSEGGNKIIMKRFCDAPDPGATLRNILKECAWVIKKVKNQGEEIERLLGYEFNFHAEGVVTLSNSINISEGEWEVSTNDQGILVLAIAMGAEPAVNFEWPVRDLMNQRLKFEVEDIGYELILQRVCEDNGADGDVVEIRELMKDGPWRVASFIDSEIDEADLYTLYSFAFEAEHIMSMTLGETGTTEAGLWRVLRNSEGKLKVYLNGGENEPLNELTDDWDFYSADAGRIELRSESDADGQVKILVFERN</sequence>
<dbReference type="Proteomes" id="UP000295468">
    <property type="component" value="Unassembled WGS sequence"/>
</dbReference>
<dbReference type="PROSITE" id="PS51257">
    <property type="entry name" value="PROKAR_LIPOPROTEIN"/>
    <property type="match status" value="1"/>
</dbReference>
<evidence type="ECO:0000313" key="3">
    <source>
        <dbReference type="Proteomes" id="UP000295468"/>
    </source>
</evidence>
<gene>
    <name evidence="2" type="ORF">CLV82_2486</name>
</gene>
<evidence type="ECO:0008006" key="4">
    <source>
        <dbReference type="Google" id="ProtNLM"/>
    </source>
</evidence>
<dbReference type="OrthoDB" id="832379at2"/>
<evidence type="ECO:0000256" key="1">
    <source>
        <dbReference type="SAM" id="SignalP"/>
    </source>
</evidence>
<dbReference type="AlphaFoldDB" id="A0A4R6TFL2"/>
<dbReference type="RefSeq" id="WP_133644635.1">
    <property type="nucleotide sequence ID" value="NZ_SNYI01000003.1"/>
</dbReference>
<feature type="signal peptide" evidence="1">
    <location>
        <begin position="1"/>
        <end position="22"/>
    </location>
</feature>
<protein>
    <recommendedName>
        <fullName evidence="4">Lipocalin-like protein</fullName>
    </recommendedName>
</protein>
<keyword evidence="1" id="KW-0732">Signal</keyword>
<keyword evidence="3" id="KW-1185">Reference proteome</keyword>